<evidence type="ECO:0000256" key="1">
    <source>
        <dbReference type="SAM" id="Phobius"/>
    </source>
</evidence>
<gene>
    <name evidence="2" type="ORF">ADEAN_000998900</name>
</gene>
<dbReference type="VEuPathDB" id="TriTrypDB:ADEAN_000998900"/>
<dbReference type="Proteomes" id="UP000515908">
    <property type="component" value="Chromosome 26"/>
</dbReference>
<keyword evidence="3" id="KW-1185">Reference proteome</keyword>
<accession>S9VS09</accession>
<proteinExistence type="predicted"/>
<reference evidence="2 3" key="1">
    <citation type="submission" date="2020-08" db="EMBL/GenBank/DDBJ databases">
        <authorList>
            <person name="Newling K."/>
            <person name="Davey J."/>
            <person name="Forrester S."/>
        </authorList>
    </citation>
    <scope>NUCLEOTIDE SEQUENCE [LARGE SCALE GENOMIC DNA]</scope>
    <source>
        <strain evidence="3">Crithidia deanei Carvalho (ATCC PRA-265)</strain>
    </source>
</reference>
<organism evidence="2 3">
    <name type="scientific">Angomonas deanei</name>
    <dbReference type="NCBI Taxonomy" id="59799"/>
    <lineage>
        <taxon>Eukaryota</taxon>
        <taxon>Discoba</taxon>
        <taxon>Euglenozoa</taxon>
        <taxon>Kinetoplastea</taxon>
        <taxon>Metakinetoplastina</taxon>
        <taxon>Trypanosomatida</taxon>
        <taxon>Trypanosomatidae</taxon>
        <taxon>Strigomonadinae</taxon>
        <taxon>Angomonas</taxon>
    </lineage>
</organism>
<evidence type="ECO:0000313" key="2">
    <source>
        <dbReference type="EMBL" id="CAD2222445.1"/>
    </source>
</evidence>
<evidence type="ECO:0000313" key="3">
    <source>
        <dbReference type="Proteomes" id="UP000515908"/>
    </source>
</evidence>
<keyword evidence="1" id="KW-0812">Transmembrane</keyword>
<protein>
    <submittedName>
        <fullName evidence="2">Uncharacterized protein</fullName>
    </submittedName>
</protein>
<keyword evidence="1" id="KW-1133">Transmembrane helix</keyword>
<feature type="transmembrane region" description="Helical" evidence="1">
    <location>
        <begin position="100"/>
        <end position="121"/>
    </location>
</feature>
<keyword evidence="1" id="KW-0472">Membrane</keyword>
<dbReference type="OrthoDB" id="257140at2759"/>
<name>S9VS09_9TRYP</name>
<dbReference type="AlphaFoldDB" id="S9VS09"/>
<dbReference type="EMBL" id="LR877170">
    <property type="protein sequence ID" value="CAD2222445.1"/>
    <property type="molecule type" value="Genomic_DNA"/>
</dbReference>
<sequence length="140" mass="15913">MLASALRRGHSSALSTIPAIKGASPVLRFNTLKLHAHKEGNFRVKPMGWKAWNSKQFKDPFAPFELTTPTHHLDRPFSGAWFGFGHFALKNFFGPLHWKFALRLSFWGIGGLGVGLFTYGLRMHRNGWEWKNRGAVFSMD</sequence>